<dbReference type="InterPro" id="IPR042242">
    <property type="entry name" value="RecO_C"/>
</dbReference>
<dbReference type="InterPro" id="IPR037278">
    <property type="entry name" value="ARFGAP/RecO"/>
</dbReference>
<dbReference type="PANTHER" id="PTHR33991">
    <property type="entry name" value="DNA REPAIR PROTEIN RECO"/>
    <property type="match status" value="1"/>
</dbReference>
<dbReference type="Pfam" id="PF02565">
    <property type="entry name" value="RecO_C"/>
    <property type="match status" value="1"/>
</dbReference>
<dbReference type="SUPFAM" id="SSF57863">
    <property type="entry name" value="ArfGap/RecO-like zinc finger"/>
    <property type="match status" value="1"/>
</dbReference>
<comment type="similarity">
    <text evidence="1 7">Belongs to the RecO family.</text>
</comment>
<dbReference type="HAMAP" id="MF_00201">
    <property type="entry name" value="RecO"/>
    <property type="match status" value="1"/>
</dbReference>
<proteinExistence type="inferred from homology"/>
<evidence type="ECO:0000313" key="9">
    <source>
        <dbReference type="EMBL" id="XBO36864.1"/>
    </source>
</evidence>
<dbReference type="InterPro" id="IPR012340">
    <property type="entry name" value="NA-bd_OB-fold"/>
</dbReference>
<gene>
    <name evidence="7 9" type="primary">recO</name>
    <name evidence="9" type="ORF">ABEG18_14045</name>
</gene>
<evidence type="ECO:0000256" key="5">
    <source>
        <dbReference type="ARBA" id="ARBA00023204"/>
    </source>
</evidence>
<dbReference type="GO" id="GO:0006302">
    <property type="term" value="P:double-strand break repair"/>
    <property type="evidence" value="ECO:0007669"/>
    <property type="project" value="TreeGrafter"/>
</dbReference>
<dbReference type="PANTHER" id="PTHR33991:SF1">
    <property type="entry name" value="DNA REPAIR PROTEIN RECO"/>
    <property type="match status" value="1"/>
</dbReference>
<evidence type="ECO:0000256" key="3">
    <source>
        <dbReference type="ARBA" id="ARBA00022763"/>
    </source>
</evidence>
<dbReference type="Pfam" id="PF11967">
    <property type="entry name" value="RecO_N"/>
    <property type="match status" value="1"/>
</dbReference>
<feature type="domain" description="DNA replication/recombination mediator RecO N-terminal" evidence="8">
    <location>
        <begin position="1"/>
        <end position="70"/>
    </location>
</feature>
<evidence type="ECO:0000256" key="7">
    <source>
        <dbReference type="HAMAP-Rule" id="MF_00201"/>
    </source>
</evidence>
<dbReference type="GO" id="GO:0006310">
    <property type="term" value="P:DNA recombination"/>
    <property type="evidence" value="ECO:0007669"/>
    <property type="project" value="UniProtKB-UniRule"/>
</dbReference>
<protein>
    <recommendedName>
        <fullName evidence="2 7">DNA repair protein RecO</fullName>
    </recommendedName>
    <alternativeName>
        <fullName evidence="6 7">Recombination protein O</fullName>
    </alternativeName>
</protein>
<reference evidence="9" key="1">
    <citation type="submission" date="2024-05" db="EMBL/GenBank/DDBJ databases">
        <authorList>
            <person name="Kim S."/>
            <person name="Heo J."/>
            <person name="Choi H."/>
            <person name="Choi Y."/>
            <person name="Kwon S.-W."/>
            <person name="Kim Y."/>
        </authorList>
    </citation>
    <scope>NUCLEOTIDE SEQUENCE</scope>
    <source>
        <strain evidence="9">KACC 23698</strain>
    </source>
</reference>
<dbReference type="Gene3D" id="1.20.1440.120">
    <property type="entry name" value="Recombination protein O, C-terminal domain"/>
    <property type="match status" value="1"/>
</dbReference>
<evidence type="ECO:0000256" key="1">
    <source>
        <dbReference type="ARBA" id="ARBA00007452"/>
    </source>
</evidence>
<dbReference type="GO" id="GO:0043590">
    <property type="term" value="C:bacterial nucleoid"/>
    <property type="evidence" value="ECO:0007669"/>
    <property type="project" value="TreeGrafter"/>
</dbReference>
<sequence length="250" mass="26636">MEWRDEGIVLGVRRHGEGSALVELMTREHGRHSGLVRGARSSRMAPVLQAGNAVQAVWRARLDEHLGSYQIEGASMRAAQLMGSPAALYGLSVLGALVRLLPERDPHPAVYEALGVVIGALDDPALAAALVIRFELAILTELGFGLDLLQCAVTGGRDDLSYVSPKSGRAVSEGAAGPWRDKLLALPAFLRDGQGRPLPRREELAAGFALTGHFLARHVYEPRGLAAPETRAAFIAAALDTGEREAKRGG</sequence>
<accession>A0AAU7J9W2</accession>
<dbReference type="Gene3D" id="2.40.50.140">
    <property type="entry name" value="Nucleic acid-binding proteins"/>
    <property type="match status" value="1"/>
</dbReference>
<evidence type="ECO:0000256" key="4">
    <source>
        <dbReference type="ARBA" id="ARBA00023172"/>
    </source>
</evidence>
<keyword evidence="5 7" id="KW-0234">DNA repair</keyword>
<dbReference type="EMBL" id="CP157484">
    <property type="protein sequence ID" value="XBO36864.1"/>
    <property type="molecule type" value="Genomic_DNA"/>
</dbReference>
<dbReference type="RefSeq" id="WP_406853680.1">
    <property type="nucleotide sequence ID" value="NZ_CP157484.1"/>
</dbReference>
<dbReference type="InterPro" id="IPR003717">
    <property type="entry name" value="RecO"/>
</dbReference>
<organism evidence="9">
    <name type="scientific">Alsobacter sp. KACC 23698</name>
    <dbReference type="NCBI Taxonomy" id="3149229"/>
    <lineage>
        <taxon>Bacteria</taxon>
        <taxon>Pseudomonadati</taxon>
        <taxon>Pseudomonadota</taxon>
        <taxon>Alphaproteobacteria</taxon>
        <taxon>Hyphomicrobiales</taxon>
        <taxon>Alsobacteraceae</taxon>
        <taxon>Alsobacter</taxon>
    </lineage>
</organism>
<dbReference type="InterPro" id="IPR022572">
    <property type="entry name" value="DNA_rep/recomb_RecO_N"/>
</dbReference>
<name>A0AAU7J9W2_9HYPH</name>
<keyword evidence="4 7" id="KW-0233">DNA recombination</keyword>
<keyword evidence="3 7" id="KW-0227">DNA damage</keyword>
<comment type="function">
    <text evidence="7">Involved in DNA repair and RecF pathway recombination.</text>
</comment>
<evidence type="ECO:0000259" key="8">
    <source>
        <dbReference type="Pfam" id="PF11967"/>
    </source>
</evidence>
<evidence type="ECO:0000256" key="6">
    <source>
        <dbReference type="ARBA" id="ARBA00033409"/>
    </source>
</evidence>
<dbReference type="NCBIfam" id="TIGR00613">
    <property type="entry name" value="reco"/>
    <property type="match status" value="1"/>
</dbReference>
<evidence type="ECO:0000256" key="2">
    <source>
        <dbReference type="ARBA" id="ARBA00021310"/>
    </source>
</evidence>
<dbReference type="SUPFAM" id="SSF50249">
    <property type="entry name" value="Nucleic acid-binding proteins"/>
    <property type="match status" value="1"/>
</dbReference>
<dbReference type="AlphaFoldDB" id="A0AAU7J9W2"/>